<evidence type="ECO:0000313" key="1">
    <source>
        <dbReference type="EMBL" id="MBB3161338.1"/>
    </source>
</evidence>
<protein>
    <submittedName>
        <fullName evidence="1">Heme/steroid binding protein</fullName>
    </submittedName>
</protein>
<dbReference type="Proteomes" id="UP000542811">
    <property type="component" value="Unassembled WGS sequence"/>
</dbReference>
<reference evidence="1 2" key="1">
    <citation type="submission" date="2020-08" db="EMBL/GenBank/DDBJ databases">
        <title>Genomic Encyclopedia of Type Strains, Phase III (KMG-III): the genomes of soil and plant-associated and newly described type strains.</title>
        <authorList>
            <person name="Whitman W."/>
        </authorList>
    </citation>
    <scope>NUCLEOTIDE SEQUENCE [LARGE SCALE GENOMIC DNA]</scope>
    <source>
        <strain evidence="1 2">CECT 8280</strain>
    </source>
</reference>
<comment type="caution">
    <text evidence="1">The sequence shown here is derived from an EMBL/GenBank/DDBJ whole genome shotgun (WGS) entry which is preliminary data.</text>
</comment>
<name>A0ABR6G502_9HYPH</name>
<gene>
    <name evidence="1" type="ORF">FHS25_001787</name>
</gene>
<dbReference type="EMBL" id="JACHXX010000002">
    <property type="protein sequence ID" value="MBB3161338.1"/>
    <property type="molecule type" value="Genomic_DNA"/>
</dbReference>
<evidence type="ECO:0000313" key="2">
    <source>
        <dbReference type="Proteomes" id="UP000542811"/>
    </source>
</evidence>
<sequence>MTLVDRYLVTLRIIQPARVQDVLSAYTEMWGDGNKDQLHEAIYKLHEKMKSDGLLIDIRKGTYVLTEKGMNVAATLVKEREIDNRRLFLMKRQRRLYH</sequence>
<keyword evidence="2" id="KW-1185">Reference proteome</keyword>
<dbReference type="RefSeq" id="WP_077976482.1">
    <property type="nucleotide sequence ID" value="NZ_JACHXX010000002.1"/>
</dbReference>
<organism evidence="1 2">
    <name type="scientific">Rhizobium laguerreae</name>
    <dbReference type="NCBI Taxonomy" id="1076926"/>
    <lineage>
        <taxon>Bacteria</taxon>
        <taxon>Pseudomonadati</taxon>
        <taxon>Pseudomonadota</taxon>
        <taxon>Alphaproteobacteria</taxon>
        <taxon>Hyphomicrobiales</taxon>
        <taxon>Rhizobiaceae</taxon>
        <taxon>Rhizobium/Agrobacterium group</taxon>
        <taxon>Rhizobium</taxon>
    </lineage>
</organism>
<accession>A0ABR6G502</accession>
<proteinExistence type="predicted"/>